<organism evidence="6 9">
    <name type="scientific">Serratia fonticola</name>
    <dbReference type="NCBI Taxonomy" id="47917"/>
    <lineage>
        <taxon>Bacteria</taxon>
        <taxon>Pseudomonadati</taxon>
        <taxon>Pseudomonadota</taxon>
        <taxon>Gammaproteobacteria</taxon>
        <taxon>Enterobacterales</taxon>
        <taxon>Yersiniaceae</taxon>
        <taxon>Serratia</taxon>
    </lineage>
</organism>
<sequence length="218" mass="23878">MQRAQYYLLGERAVVLELAPPVTLQSQQRIWALAEKLNHHTDVREVVPGMNNLTLLLYTPQADAEAMLELLRQGWEGNESLVPESRDVDIPVIYGGEYGPDLDEVARHTGMTPQQVVECHSSTAYVVYFLGFQPGFTYLGGMPERLATPRRAEPRLSVAAGSVGIGGGQTGIYPLVTPGGWQLIGRTPLALFNPNEMPPTLLRPGDNVRFVPQKGGVC</sequence>
<dbReference type="EMBL" id="CABEEZ010000073">
    <property type="protein sequence ID" value="VTR33628.1"/>
    <property type="molecule type" value="Genomic_DNA"/>
</dbReference>
<feature type="domain" description="Carboxyltransferase" evidence="4">
    <location>
        <begin position="4"/>
        <end position="202"/>
    </location>
</feature>
<keyword evidence="10" id="KW-1185">Reference proteome</keyword>
<reference evidence="6" key="4">
    <citation type="submission" date="2022-06" db="EMBL/GenBank/DDBJ databases">
        <title>Genome sequences of seven Enterobacteriaceae strains isolated from Canadian wastewater treatment facilities.</title>
        <authorList>
            <person name="Huang H."/>
            <person name="Chmara J.T."/>
            <person name="Duceppe M.-O."/>
        </authorList>
    </citation>
    <scope>NUCLEOTIDE SEQUENCE</scope>
    <source>
        <strain evidence="6">HH13</strain>
    </source>
</reference>
<dbReference type="Proteomes" id="UP001235341">
    <property type="component" value="Chromosome"/>
</dbReference>
<name>A0A292A7B5_SERFO</name>
<dbReference type="SMART" id="SM00796">
    <property type="entry name" value="AHS1"/>
    <property type="match status" value="1"/>
</dbReference>
<proteinExistence type="predicted"/>
<dbReference type="GO" id="GO:0005524">
    <property type="term" value="F:ATP binding"/>
    <property type="evidence" value="ECO:0007669"/>
    <property type="project" value="UniProtKB-KW"/>
</dbReference>
<dbReference type="GO" id="GO:0017168">
    <property type="term" value="F:5-oxoprolinase (ATP-hydrolyzing) activity"/>
    <property type="evidence" value="ECO:0007669"/>
    <property type="project" value="UniProtKB-EC"/>
</dbReference>
<dbReference type="AlphaFoldDB" id="A0A292A7B5"/>
<keyword evidence="1" id="KW-0547">Nucleotide-binding</keyword>
<evidence type="ECO:0000313" key="9">
    <source>
        <dbReference type="Proteomes" id="UP000503464"/>
    </source>
</evidence>
<dbReference type="InterPro" id="IPR010016">
    <property type="entry name" value="PxpB"/>
</dbReference>
<reference evidence="7" key="1">
    <citation type="submission" date="2019-05" db="EMBL/GenBank/DDBJ databases">
        <authorList>
            <consortium name="Pathogen Informatics"/>
        </authorList>
    </citation>
    <scope>NUCLEOTIDE SEQUENCE [LARGE SCALE GENOMIC DNA]</scope>
    <source>
        <strain evidence="7">NCTC12965</strain>
    </source>
</reference>
<dbReference type="GeneID" id="30321622"/>
<dbReference type="InterPro" id="IPR003833">
    <property type="entry name" value="CT_C_D"/>
</dbReference>
<dbReference type="Gene3D" id="2.40.100.10">
    <property type="entry name" value="Cyclophilin-like"/>
    <property type="match status" value="1"/>
</dbReference>
<dbReference type="SUPFAM" id="SSF50891">
    <property type="entry name" value="Cyclophilin-like"/>
    <property type="match status" value="1"/>
</dbReference>
<reference evidence="8 10" key="5">
    <citation type="submission" date="2023-08" db="EMBL/GenBank/DDBJ databases">
        <title>Complete Genome and Methylome dissection of Serratia fonticola NEB369.</title>
        <authorList>
            <person name="Fomenkov A."/>
            <person name="Roberts R.D."/>
        </authorList>
    </citation>
    <scope>NUCLEOTIDE SEQUENCE [LARGE SCALE GENOMIC DNA]</scope>
    <source>
        <strain evidence="8 10">NEB369</strain>
    </source>
</reference>
<dbReference type="InterPro" id="IPR029000">
    <property type="entry name" value="Cyclophilin-like_dom_sf"/>
</dbReference>
<dbReference type="RefSeq" id="WP_024483155.1">
    <property type="nucleotide sequence ID" value="NZ_CAMFLQ010000001.1"/>
</dbReference>
<dbReference type="EMBL" id="JACNYO010000039">
    <property type="protein sequence ID" value="MBC3215259.1"/>
    <property type="molecule type" value="Genomic_DNA"/>
</dbReference>
<dbReference type="PANTHER" id="PTHR34698">
    <property type="entry name" value="5-OXOPROLINASE SUBUNIT B"/>
    <property type="match status" value="1"/>
</dbReference>
<dbReference type="OrthoDB" id="9778567at2"/>
<dbReference type="PANTHER" id="PTHR34698:SF2">
    <property type="entry name" value="5-OXOPROLINASE SUBUNIT B"/>
    <property type="match status" value="1"/>
</dbReference>
<dbReference type="EMBL" id="CP054160">
    <property type="protein sequence ID" value="QXT42870.1"/>
    <property type="molecule type" value="Genomic_DNA"/>
</dbReference>
<dbReference type="EC" id="3.5.2.9" evidence="6"/>
<evidence type="ECO:0000256" key="1">
    <source>
        <dbReference type="ARBA" id="ARBA00022741"/>
    </source>
</evidence>
<evidence type="ECO:0000313" key="5">
    <source>
        <dbReference type="EMBL" id="MBC3215259.1"/>
    </source>
</evidence>
<dbReference type="SUPFAM" id="SSF160467">
    <property type="entry name" value="PH0987 N-terminal domain-like"/>
    <property type="match status" value="1"/>
</dbReference>
<accession>A0A292A7B5</accession>
<evidence type="ECO:0000313" key="8">
    <source>
        <dbReference type="EMBL" id="WMT16201.1"/>
    </source>
</evidence>
<dbReference type="NCBIfam" id="TIGR00370">
    <property type="entry name" value="5-oxoprolinase subunit PxpB"/>
    <property type="match status" value="1"/>
</dbReference>
<dbReference type="Proteomes" id="UP000503464">
    <property type="component" value="Chromosome"/>
</dbReference>
<reference evidence="9" key="2">
    <citation type="submission" date="2020-03" db="EMBL/GenBank/DDBJ databases">
        <title>Genome sequences of seven Enterobacteriaceae strains isolated from Canadian wastewater treatment facilities.</title>
        <authorList>
            <person name="Huang H."/>
            <person name="Chmara J.T."/>
            <person name="Duceppe M.-O."/>
        </authorList>
    </citation>
    <scope>NUCLEOTIDE SEQUENCE [LARGE SCALE GENOMIC DNA]</scope>
    <source>
        <strain evidence="9">Biosolid 3</strain>
    </source>
</reference>
<dbReference type="Proteomes" id="UP000659084">
    <property type="component" value="Unassembled WGS sequence"/>
</dbReference>
<protein>
    <submittedName>
        <fullName evidence="6">5-oxoprolinase subunit PxpB</fullName>
        <ecNumber evidence="6">3.5.2.9</ecNumber>
    </submittedName>
    <submittedName>
        <fullName evidence="7">Sporulation inhibitor kipI</fullName>
    </submittedName>
</protein>
<evidence type="ECO:0000259" key="4">
    <source>
        <dbReference type="SMART" id="SM00796"/>
    </source>
</evidence>
<keyword evidence="2 6" id="KW-0378">Hydrolase</keyword>
<evidence type="ECO:0000256" key="3">
    <source>
        <dbReference type="ARBA" id="ARBA00022840"/>
    </source>
</evidence>
<evidence type="ECO:0000313" key="6">
    <source>
        <dbReference type="EMBL" id="QXT42870.1"/>
    </source>
</evidence>
<gene>
    <name evidence="6" type="primary">pxpB</name>
    <name evidence="7" type="synonym">kipI</name>
    <name evidence="6" type="ORF">G9399_19065</name>
    <name evidence="5" type="ORF">H8J20_24305</name>
    <name evidence="7" type="ORF">NCTC12965_03515</name>
    <name evidence="8" type="ORF">RFB13_07740</name>
</gene>
<evidence type="ECO:0000256" key="2">
    <source>
        <dbReference type="ARBA" id="ARBA00022801"/>
    </source>
</evidence>
<evidence type="ECO:0000313" key="10">
    <source>
        <dbReference type="Proteomes" id="UP001235341"/>
    </source>
</evidence>
<reference evidence="5" key="3">
    <citation type="submission" date="2020-08" db="EMBL/GenBank/DDBJ databases">
        <title>Food and environmental bacterial isolates.</title>
        <authorList>
            <person name="Richter L."/>
            <person name="Du Plessis E.M."/>
            <person name="Duvenage S."/>
            <person name="Allam M."/>
            <person name="Korsten L."/>
        </authorList>
    </citation>
    <scope>NUCLEOTIDE SEQUENCE</scope>
    <source>
        <strain evidence="5">UPMP2127</strain>
    </source>
</reference>
<evidence type="ECO:0000313" key="7">
    <source>
        <dbReference type="EMBL" id="VTR33628.1"/>
    </source>
</evidence>
<dbReference type="Pfam" id="PF02682">
    <property type="entry name" value="CT_C_D"/>
    <property type="match status" value="1"/>
</dbReference>
<dbReference type="EMBL" id="CP133586">
    <property type="protein sequence ID" value="WMT16201.1"/>
    <property type="molecule type" value="Genomic_DNA"/>
</dbReference>
<keyword evidence="3" id="KW-0067">ATP-binding</keyword>